<comment type="caution">
    <text evidence="2">The sequence shown here is derived from an EMBL/GenBank/DDBJ whole genome shotgun (WGS) entry which is preliminary data.</text>
</comment>
<dbReference type="AlphaFoldDB" id="A0AAW0EKG0"/>
<accession>A0AAW0EKG0</accession>
<gene>
    <name evidence="2" type="ORF">NESM_000339800</name>
</gene>
<feature type="region of interest" description="Disordered" evidence="1">
    <location>
        <begin position="1"/>
        <end position="25"/>
    </location>
</feature>
<feature type="compositionally biased region" description="Low complexity" evidence="1">
    <location>
        <begin position="214"/>
        <end position="233"/>
    </location>
</feature>
<feature type="compositionally biased region" description="Polar residues" evidence="1">
    <location>
        <begin position="1"/>
        <end position="20"/>
    </location>
</feature>
<organism evidence="2 3">
    <name type="scientific">Novymonas esmeraldas</name>
    <dbReference type="NCBI Taxonomy" id="1808958"/>
    <lineage>
        <taxon>Eukaryota</taxon>
        <taxon>Discoba</taxon>
        <taxon>Euglenozoa</taxon>
        <taxon>Kinetoplastea</taxon>
        <taxon>Metakinetoplastina</taxon>
        <taxon>Trypanosomatida</taxon>
        <taxon>Trypanosomatidae</taxon>
        <taxon>Novymonas</taxon>
    </lineage>
</organism>
<evidence type="ECO:0000256" key="1">
    <source>
        <dbReference type="SAM" id="MobiDB-lite"/>
    </source>
</evidence>
<dbReference type="Proteomes" id="UP001430356">
    <property type="component" value="Unassembled WGS sequence"/>
</dbReference>
<proteinExistence type="predicted"/>
<feature type="region of interest" description="Disordered" evidence="1">
    <location>
        <begin position="50"/>
        <end position="92"/>
    </location>
</feature>
<name>A0AAW0EKG0_9TRYP</name>
<dbReference type="EMBL" id="JAECZO010000033">
    <property type="protein sequence ID" value="KAK7194250.1"/>
    <property type="molecule type" value="Genomic_DNA"/>
</dbReference>
<feature type="region of interest" description="Disordered" evidence="1">
    <location>
        <begin position="159"/>
        <end position="274"/>
    </location>
</feature>
<protein>
    <submittedName>
        <fullName evidence="2">Uncharacterized protein</fullName>
    </submittedName>
</protein>
<evidence type="ECO:0000313" key="2">
    <source>
        <dbReference type="EMBL" id="KAK7194250.1"/>
    </source>
</evidence>
<reference evidence="2 3" key="1">
    <citation type="journal article" date="2021" name="MBio">
        <title>A New Model Trypanosomatid, Novymonas esmeraldas: Genomic Perception of Its 'Candidatus Pandoraea novymonadis' Endosymbiont.</title>
        <authorList>
            <person name="Zakharova A."/>
            <person name="Saura A."/>
            <person name="Butenko A."/>
            <person name="Podesvova L."/>
            <person name="Warmusova S."/>
            <person name="Kostygov A.Y."/>
            <person name="Nenarokova A."/>
            <person name="Lukes J."/>
            <person name="Opperdoes F.R."/>
            <person name="Yurchenko V."/>
        </authorList>
    </citation>
    <scope>NUCLEOTIDE SEQUENCE [LARGE SCALE GENOMIC DNA]</scope>
    <source>
        <strain evidence="2 3">E262AT.01</strain>
    </source>
</reference>
<feature type="compositionally biased region" description="Basic and acidic residues" evidence="1">
    <location>
        <begin position="170"/>
        <end position="180"/>
    </location>
</feature>
<evidence type="ECO:0000313" key="3">
    <source>
        <dbReference type="Proteomes" id="UP001430356"/>
    </source>
</evidence>
<sequence>MTSSFAAQKYGSQNPHQNPVRSHRGGYLRCPFTISANFAELAEKRVREDLVHGGSGRGRTAVVDKDAVQSSSSAAAAGQRTDLDGVESDLGGRPWSRAGVGAVKLTGKEKRMQQEQAELIYGRGSLAAVDDDDSAAAATQENMFAVDARDQAALRHVVPRAVREKAKRRQLGEVRKERRPLGHHTRRDAAPRDEEDGDKGRLPGSATAPSPRCSAAADAPAVLSSSSSPPAQRSPRHTPAPVSASEPAPGRPKSRMQMLDDLRTSALSGKKRRR</sequence>
<keyword evidence="3" id="KW-1185">Reference proteome</keyword>